<gene>
    <name evidence="2" type="ORF">BECKLPF1236B_GA0070989_104319</name>
</gene>
<keyword evidence="2" id="KW-0489">Methyltransferase</keyword>
<dbReference type="EMBL" id="CAADFK010000043">
    <property type="protein sequence ID" value="VFK13114.1"/>
    <property type="molecule type" value="Genomic_DNA"/>
</dbReference>
<dbReference type="GO" id="GO:0032259">
    <property type="term" value="P:methylation"/>
    <property type="evidence" value="ECO:0007669"/>
    <property type="project" value="UniProtKB-KW"/>
</dbReference>
<sequence>MRIWLNNQMTERKPCNVALYSGVMSELYDTSWNAKLDFDEVRFFKSLIGKGKALEIATGTGRLTLPLLQEGVDLYGIEGASSSMLEKLFEKLEQEQQSRFILWNALQYPFPAAPETFSAIIVPYCTFGLLHNGVENHGDNSLIKEFFRLLKPKGQVVINDFRTEPLDKESIETLNDH</sequence>
<evidence type="ECO:0000259" key="1">
    <source>
        <dbReference type="Pfam" id="PF13649"/>
    </source>
</evidence>
<protein>
    <submittedName>
        <fullName evidence="2">Methyltransferase domain-containing protein</fullName>
    </submittedName>
</protein>
<dbReference type="SUPFAM" id="SSF53335">
    <property type="entry name" value="S-adenosyl-L-methionine-dependent methyltransferases"/>
    <property type="match status" value="1"/>
</dbReference>
<name>A0A450W7R9_9GAMM</name>
<evidence type="ECO:0000313" key="2">
    <source>
        <dbReference type="EMBL" id="VFK13114.1"/>
    </source>
</evidence>
<accession>A0A450W7R9</accession>
<reference evidence="2" key="1">
    <citation type="submission" date="2019-02" db="EMBL/GenBank/DDBJ databases">
        <authorList>
            <person name="Gruber-Vodicka R. H."/>
            <person name="Seah K. B. B."/>
        </authorList>
    </citation>
    <scope>NUCLEOTIDE SEQUENCE</scope>
    <source>
        <strain evidence="2">BECK_S313</strain>
    </source>
</reference>
<dbReference type="InterPro" id="IPR041698">
    <property type="entry name" value="Methyltransf_25"/>
</dbReference>
<proteinExistence type="predicted"/>
<dbReference type="InterPro" id="IPR029063">
    <property type="entry name" value="SAM-dependent_MTases_sf"/>
</dbReference>
<keyword evidence="2" id="KW-0808">Transferase</keyword>
<dbReference type="Gene3D" id="3.40.50.150">
    <property type="entry name" value="Vaccinia Virus protein VP39"/>
    <property type="match status" value="1"/>
</dbReference>
<dbReference type="PANTHER" id="PTHR42912">
    <property type="entry name" value="METHYLTRANSFERASE"/>
    <property type="match status" value="1"/>
</dbReference>
<dbReference type="AlphaFoldDB" id="A0A450W7R9"/>
<dbReference type="CDD" id="cd02440">
    <property type="entry name" value="AdoMet_MTases"/>
    <property type="match status" value="1"/>
</dbReference>
<organism evidence="2">
    <name type="scientific">Candidatus Kentrum sp. LPFa</name>
    <dbReference type="NCBI Taxonomy" id="2126335"/>
    <lineage>
        <taxon>Bacteria</taxon>
        <taxon>Pseudomonadati</taxon>
        <taxon>Pseudomonadota</taxon>
        <taxon>Gammaproteobacteria</taxon>
        <taxon>Candidatus Kentrum</taxon>
    </lineage>
</organism>
<dbReference type="InterPro" id="IPR050508">
    <property type="entry name" value="Methyltransf_Superfamily"/>
</dbReference>
<feature type="domain" description="Methyltransferase" evidence="1">
    <location>
        <begin position="54"/>
        <end position="154"/>
    </location>
</feature>
<dbReference type="GO" id="GO:0008168">
    <property type="term" value="F:methyltransferase activity"/>
    <property type="evidence" value="ECO:0007669"/>
    <property type="project" value="UniProtKB-KW"/>
</dbReference>
<dbReference type="Pfam" id="PF13649">
    <property type="entry name" value="Methyltransf_25"/>
    <property type="match status" value="1"/>
</dbReference>